<comment type="caution">
    <text evidence="2">The sequence shown here is derived from an EMBL/GenBank/DDBJ whole genome shotgun (WGS) entry which is preliminary data.</text>
</comment>
<gene>
    <name evidence="2" type="primary">MCAT</name>
    <name evidence="2" type="ORF">SNAT2548_LOCUS4403</name>
</gene>
<feature type="region of interest" description="Disordered" evidence="1">
    <location>
        <begin position="660"/>
        <end position="722"/>
    </location>
</feature>
<feature type="compositionally biased region" description="Low complexity" evidence="1">
    <location>
        <begin position="513"/>
        <end position="530"/>
    </location>
</feature>
<sequence>MPKSEAQSPSESIQQGLGAWGPLGPYDLEWLLLRVADFGAEAQAQTAEWKADAAPPPLQLLIPETVLLERSPQILFFTDCAGYLRAARRPMRKEPYVVYNCIVELIKSRQQMDWNCYREVESQLEKLERTERVEFISGSRRNSRSSRGASDTADLKSPKKSAKSNTLGKSIVLKSPLALRKTYWRFWASGTGSSDQRLLDSEVCSCFEGRREWPAGVTLLQATFWTGQSTPRPKFLTYRYNALQTEAVGAVHNRLADIMNNHFERYTFLESVRDRNRMSAVPTQLAQHLTYYCNMELVSGEFIFYKDRKSQLWLADARNLMFVPSISRSGHASKGGGGGAQEALPQKMFRYLSEEALQNLLVDEKEGPKCQRMLELMMHDYQAMKEKFGVDSMLRKVQQELDVTVPVLEGTDVEALSRVFDIKPEHLGAAAAAPKRHFRIPSPKAQSHVGRCRWYSSAAGAQVHAAAQKVQRHGSHMRAIIARGREEKAKELRDAWQDLPLVPSSAESAVTMASLAPSGPSGPSGPSASARSLQSPGSPASRKERPHSKRSARSKFSGSEKPGKVQPKIEIVTTAIAQELLVGAGTGVCPEGDTMDMLRPSISKPGQGLRMTRKAAVPSARAVVVPEGAALQAMARLKASVEIEQEALFEKYREQLEAENREKEAGAAQASGGTPRDKTLRPRGSLAATSFAQDVPGLGRAGSKGSEEAQAAKPTLEEPMDMPLNHKCSLLECSTATCWVLKAGNKSSRKRPETPDSSD</sequence>
<dbReference type="EMBL" id="CAJNDS010000269">
    <property type="protein sequence ID" value="CAE7036244.1"/>
    <property type="molecule type" value="Genomic_DNA"/>
</dbReference>
<proteinExistence type="predicted"/>
<evidence type="ECO:0000313" key="2">
    <source>
        <dbReference type="EMBL" id="CAE7036244.1"/>
    </source>
</evidence>
<organism evidence="2 3">
    <name type="scientific">Symbiodinium natans</name>
    <dbReference type="NCBI Taxonomy" id="878477"/>
    <lineage>
        <taxon>Eukaryota</taxon>
        <taxon>Sar</taxon>
        <taxon>Alveolata</taxon>
        <taxon>Dinophyceae</taxon>
        <taxon>Suessiales</taxon>
        <taxon>Symbiodiniaceae</taxon>
        <taxon>Symbiodinium</taxon>
    </lineage>
</organism>
<evidence type="ECO:0000313" key="3">
    <source>
        <dbReference type="Proteomes" id="UP000604046"/>
    </source>
</evidence>
<feature type="region of interest" description="Disordered" evidence="1">
    <location>
        <begin position="138"/>
        <end position="163"/>
    </location>
</feature>
<protein>
    <submittedName>
        <fullName evidence="2">MCAT protein</fullName>
    </submittedName>
</protein>
<feature type="compositionally biased region" description="Basic residues" evidence="1">
    <location>
        <begin position="544"/>
        <end position="553"/>
    </location>
</feature>
<evidence type="ECO:0000256" key="1">
    <source>
        <dbReference type="SAM" id="MobiDB-lite"/>
    </source>
</evidence>
<dbReference type="OrthoDB" id="6431331at2759"/>
<dbReference type="Proteomes" id="UP000604046">
    <property type="component" value="Unassembled WGS sequence"/>
</dbReference>
<feature type="compositionally biased region" description="Low complexity" evidence="1">
    <location>
        <begin position="138"/>
        <end position="150"/>
    </location>
</feature>
<keyword evidence="3" id="KW-1185">Reference proteome</keyword>
<name>A0A812IKJ6_9DINO</name>
<feature type="region of interest" description="Disordered" evidence="1">
    <location>
        <begin position="513"/>
        <end position="567"/>
    </location>
</feature>
<reference evidence="2" key="1">
    <citation type="submission" date="2021-02" db="EMBL/GenBank/DDBJ databases">
        <authorList>
            <person name="Dougan E. K."/>
            <person name="Rhodes N."/>
            <person name="Thang M."/>
            <person name="Chan C."/>
        </authorList>
    </citation>
    <scope>NUCLEOTIDE SEQUENCE</scope>
</reference>
<dbReference type="AlphaFoldDB" id="A0A812IKJ6"/>
<accession>A0A812IKJ6</accession>